<gene>
    <name evidence="3" type="ORF">DFR61_1285</name>
    <name evidence="2" type="ORF">NCTC10597_01372</name>
</gene>
<accession>A0A8B4QAD1</accession>
<dbReference type="EMBL" id="UGNP01000001">
    <property type="protein sequence ID" value="STX09679.1"/>
    <property type="molecule type" value="Genomic_DNA"/>
</dbReference>
<name>A0A8B4QAD1_9BACL</name>
<dbReference type="SUPFAM" id="SSF47413">
    <property type="entry name" value="lambda repressor-like DNA-binding domains"/>
    <property type="match status" value="1"/>
</dbReference>
<evidence type="ECO:0000313" key="4">
    <source>
        <dbReference type="Proteomes" id="UP000254330"/>
    </source>
</evidence>
<comment type="caution">
    <text evidence="2">The sequence shown here is derived from an EMBL/GenBank/DDBJ whole genome shotgun (WGS) entry which is preliminary data.</text>
</comment>
<dbReference type="RefSeq" id="WP_109350239.1">
    <property type="nucleotide sequence ID" value="NZ_BJUE01000023.1"/>
</dbReference>
<dbReference type="Gene3D" id="1.10.260.40">
    <property type="entry name" value="lambda repressor-like DNA-binding domains"/>
    <property type="match status" value="1"/>
</dbReference>
<dbReference type="Proteomes" id="UP000254330">
    <property type="component" value="Unassembled WGS sequence"/>
</dbReference>
<reference evidence="3 5" key="2">
    <citation type="submission" date="2019-03" db="EMBL/GenBank/DDBJ databases">
        <title>Genomic Encyclopedia of Type Strains, Phase IV (KMG-IV): sequencing the most valuable type-strain genomes for metagenomic binning, comparative biology and taxonomic classification.</title>
        <authorList>
            <person name="Goeker M."/>
        </authorList>
    </citation>
    <scope>NUCLEOTIDE SEQUENCE [LARGE SCALE GENOMIC DNA]</scope>
    <source>
        <strain evidence="3 5">DSM 20580</strain>
    </source>
</reference>
<evidence type="ECO:0000259" key="1">
    <source>
        <dbReference type="PROSITE" id="PS50943"/>
    </source>
</evidence>
<dbReference type="OrthoDB" id="2455104at2"/>
<dbReference type="InterPro" id="IPR001387">
    <property type="entry name" value="Cro/C1-type_HTH"/>
</dbReference>
<keyword evidence="5" id="KW-1185">Reference proteome</keyword>
<dbReference type="Pfam" id="PF01381">
    <property type="entry name" value="HTH_3"/>
    <property type="match status" value="1"/>
</dbReference>
<dbReference type="GO" id="GO:0003677">
    <property type="term" value="F:DNA binding"/>
    <property type="evidence" value="ECO:0007669"/>
    <property type="project" value="InterPro"/>
</dbReference>
<reference evidence="2 4" key="1">
    <citation type="submission" date="2018-06" db="EMBL/GenBank/DDBJ databases">
        <authorList>
            <consortium name="Pathogen Informatics"/>
            <person name="Doyle S."/>
        </authorList>
    </citation>
    <scope>NUCLEOTIDE SEQUENCE [LARGE SCALE GENOMIC DNA]</scope>
    <source>
        <strain evidence="2 4">NCTC10597</strain>
    </source>
</reference>
<dbReference type="InterPro" id="IPR010982">
    <property type="entry name" value="Lambda_DNA-bd_dom_sf"/>
</dbReference>
<evidence type="ECO:0000313" key="5">
    <source>
        <dbReference type="Proteomes" id="UP000294641"/>
    </source>
</evidence>
<protein>
    <submittedName>
        <fullName evidence="3">Helix-turn-helix protein</fullName>
    </submittedName>
</protein>
<dbReference type="PROSITE" id="PS50943">
    <property type="entry name" value="HTH_CROC1"/>
    <property type="match status" value="1"/>
</dbReference>
<evidence type="ECO:0000313" key="3">
    <source>
        <dbReference type="EMBL" id="TDR35775.1"/>
    </source>
</evidence>
<proteinExistence type="predicted"/>
<sequence>MQNTFTLVEEVAAKIEDFYILCIYDHHYAKNQSVLLQRKFNQSKIIELPEVNGKFSAKSFVIWSKTYEQNEALFYSIRMQARQETVVKISKALVAYYIEQNPNVEKKLKNPTVLDDTLNEIQSLIRATSFLSDEEWIQFYVAFKNEVRNWVIESLLNKMSIEEIRQMEVAELNYLFFDYMSSQLALKAEFMKFMIEATNRYLDRWLDEIISELSKSSKLQSILGNLVESRTKLGDFSLQFTVQDHLFVMNNLPYQIVREAIYKKAFQSSPFSSFPTANILKGNTEGQIEFIPINDEHQVDRAWQQVKRITDIDVDVFDALCNLFLSKKRVEAEVISISLVDLLHYRGLKPKRSGDGRRGGYDAKQKAQVIQSLANIQSIKMNLTKLQSFEKGKPKNIKLEGRTFLFIDEDGQDMIFDLETMPKNIYFTIDTAFASYLSGAGRQVALQHKKALHYHPTQQLYEKRLCRYLSWRWRIQARKGNYLIPNTISTMLDSIGIALNERLPSRTRERLERALDQLQEDGIIQSWQYEKWDEGITEFKGWARIWLESGIIIEPPEAISTQYASIERKSSKREQTTQTLKEARIEKKFSLLELAEDLEIHVSELSEMERGKRPITKKVSDWIQK</sequence>
<dbReference type="Proteomes" id="UP000294641">
    <property type="component" value="Unassembled WGS sequence"/>
</dbReference>
<organism evidence="2 4">
    <name type="scientific">Kurthia zopfii</name>
    <dbReference type="NCBI Taxonomy" id="1650"/>
    <lineage>
        <taxon>Bacteria</taxon>
        <taxon>Bacillati</taxon>
        <taxon>Bacillota</taxon>
        <taxon>Bacilli</taxon>
        <taxon>Bacillales</taxon>
        <taxon>Caryophanaceae</taxon>
        <taxon>Kurthia</taxon>
    </lineage>
</organism>
<dbReference type="CDD" id="cd00093">
    <property type="entry name" value="HTH_XRE"/>
    <property type="match status" value="1"/>
</dbReference>
<dbReference type="AlphaFoldDB" id="A0A8B4QAD1"/>
<feature type="domain" description="HTH cro/C1-type" evidence="1">
    <location>
        <begin position="580"/>
        <end position="619"/>
    </location>
</feature>
<evidence type="ECO:0000313" key="2">
    <source>
        <dbReference type="EMBL" id="STX09679.1"/>
    </source>
</evidence>
<dbReference type="EMBL" id="SNZG01000028">
    <property type="protein sequence ID" value="TDR35775.1"/>
    <property type="molecule type" value="Genomic_DNA"/>
</dbReference>